<dbReference type="InterPro" id="IPR048685">
    <property type="entry name" value="COG3_C"/>
</dbReference>
<dbReference type="InterPro" id="IPR007265">
    <property type="entry name" value="COG_su3"/>
</dbReference>
<dbReference type="STRING" id="1965070.A0A3S3P9T7"/>
<dbReference type="GO" id="GO:0005801">
    <property type="term" value="C:cis-Golgi network"/>
    <property type="evidence" value="ECO:0007669"/>
    <property type="project" value="InterPro"/>
</dbReference>
<evidence type="ECO:0000256" key="4">
    <source>
        <dbReference type="ARBA" id="ARBA00022448"/>
    </source>
</evidence>
<dbReference type="GO" id="GO:0000139">
    <property type="term" value="C:Golgi membrane"/>
    <property type="evidence" value="ECO:0007669"/>
    <property type="project" value="UniProtKB-SubCell"/>
</dbReference>
<reference evidence="12 14" key="1">
    <citation type="journal article" date="2018" name="Gigascience">
        <title>Genomes of trombidid mites reveal novel predicted allergens and laterally-transferred genes associated with secondary metabolism.</title>
        <authorList>
            <person name="Dong X."/>
            <person name="Chaisiri K."/>
            <person name="Xia D."/>
            <person name="Armstrong S.D."/>
            <person name="Fang Y."/>
            <person name="Donnelly M.J."/>
            <person name="Kadowaki T."/>
            <person name="McGarry J.W."/>
            <person name="Darby A.C."/>
            <person name="Makepeace B.L."/>
        </authorList>
    </citation>
    <scope>NUCLEOTIDE SEQUENCE [LARGE SCALE GENOMIC DNA]</scope>
    <source>
        <strain evidence="12">UoL-WK</strain>
    </source>
</reference>
<dbReference type="AlphaFoldDB" id="A0A3S3P9T7"/>
<gene>
    <name evidence="11" type="ORF">B4U79_05515</name>
    <name evidence="13" type="ORF">B4U79_09035</name>
    <name evidence="12" type="ORF">B4U79_12050</name>
</gene>
<evidence type="ECO:0000313" key="13">
    <source>
        <dbReference type="EMBL" id="RWS10937.1"/>
    </source>
</evidence>
<evidence type="ECO:0000256" key="6">
    <source>
        <dbReference type="ARBA" id="ARBA00023034"/>
    </source>
</evidence>
<proteinExistence type="inferred from homology"/>
<feature type="domain" description="Conserved oligomeric Golgi complex subunit 3 N-terminal" evidence="9">
    <location>
        <begin position="80"/>
        <end position="220"/>
    </location>
</feature>
<dbReference type="Proteomes" id="UP000285301">
    <property type="component" value="Unassembled WGS sequence"/>
</dbReference>
<dbReference type="GO" id="GO:0017119">
    <property type="term" value="C:Golgi transport complex"/>
    <property type="evidence" value="ECO:0007669"/>
    <property type="project" value="TreeGrafter"/>
</dbReference>
<keyword evidence="14" id="KW-1185">Reference proteome</keyword>
<dbReference type="EMBL" id="NCKU01002220">
    <property type="protein sequence ID" value="RWS10113.1"/>
    <property type="molecule type" value="Genomic_DNA"/>
</dbReference>
<protein>
    <recommendedName>
        <fullName evidence="3">Conserved oligomeric Golgi complex subunit 3</fullName>
    </recommendedName>
    <alternativeName>
        <fullName evidence="8">Component of oligomeric Golgi complex 3</fullName>
    </alternativeName>
</protein>
<keyword evidence="6" id="KW-0333">Golgi apparatus</keyword>
<dbReference type="EMBL" id="NCKU01001907">
    <property type="protein sequence ID" value="RWS10937.1"/>
    <property type="molecule type" value="Genomic_DNA"/>
</dbReference>
<evidence type="ECO:0000313" key="14">
    <source>
        <dbReference type="Proteomes" id="UP000285301"/>
    </source>
</evidence>
<dbReference type="InterPro" id="IPR048320">
    <property type="entry name" value="COG3_N"/>
</dbReference>
<comment type="caution">
    <text evidence="12">The sequence shown here is derived from an EMBL/GenBank/DDBJ whole genome shotgun (WGS) entry which is preliminary data.</text>
</comment>
<evidence type="ECO:0000256" key="8">
    <source>
        <dbReference type="ARBA" id="ARBA00031339"/>
    </source>
</evidence>
<evidence type="ECO:0000256" key="3">
    <source>
        <dbReference type="ARBA" id="ARBA00020976"/>
    </source>
</evidence>
<dbReference type="PANTHER" id="PTHR13302">
    <property type="entry name" value="CONSERVED OLIGOMERIC GOLGI COMPLEX COMPONENT 3"/>
    <property type="match status" value="1"/>
</dbReference>
<dbReference type="Pfam" id="PF04136">
    <property type="entry name" value="COG3_N"/>
    <property type="match status" value="1"/>
</dbReference>
<feature type="domain" description="Conserved oligomeric Golgi complex subunit 3 C-terminal" evidence="10">
    <location>
        <begin position="242"/>
        <end position="585"/>
    </location>
</feature>
<evidence type="ECO:0000259" key="10">
    <source>
        <dbReference type="Pfam" id="PF20671"/>
    </source>
</evidence>
<sequence length="763" mass="87443">MNVFDFWQNEDSTIAPLSEKQLLFIEKLESQSNARFASSSHVTQETSDDSNTEFETLEKFEEWFDNSLHCFESDQNVKYQKLIDYCNECKAILSVIDETLQNLETLDKQYEYSSNKTNSLHNICENILHQQHGLIMAMDAINEKLVYFKEYEHMTKKFSSSSVLILNESLMTTLKRLDECIDFFEKKSNYLESSVYLKNFKHLQSQALSTIKNHVISSIQRSAKQVAPESTEAIAPGDSVFTLFYGKFQAGAARIKSLMTMIEERQNKDETYKKYLRECHDTYFKARELLISPVLSVAINDMVSSHQRSYCSLTRNSSKMLMHICRDEHQLFFQFFTQQSEALDEFLEKLCLNLYDVLRSVVIHIEHLEILSELCIILKYEVIEDVLESSELQSFAHVMSQLLEDTQERLVYRTNIYLQTSIIGYSPAPGDLAYPEKLEMMESIAEYLITSNSSLSRSGSVCSIASASLSDVSLVTNDRSDFSSKFSSSPADIHGMWYPTVRRAIMCLTKLYRSLDKEAFQGLAQEVISGCLDSLEVAKEQISKNKSQTDGCLFFIKHLLVIREQISPFKIECSYREVALDFTRVKSAALNILQNRENIFSLTNNNSLLQFLFEVPGAPQVIDQIIDPQRIVDSKIKTACEQFIAMSADSMLSPLLRFNSLVNSCSKTENICNQHFATAESISKMVKELHACFTEKLSFCRKMMSLYLANSDTENILFKPIRANVVGKIDSFMKFLEMNYKSEDNEKIGIGQLLEMKQAINDV</sequence>
<evidence type="ECO:0000256" key="1">
    <source>
        <dbReference type="ARBA" id="ARBA00004395"/>
    </source>
</evidence>
<evidence type="ECO:0000256" key="2">
    <source>
        <dbReference type="ARBA" id="ARBA00009936"/>
    </source>
</evidence>
<name>A0A3S3P9T7_9ACAR</name>
<dbReference type="OrthoDB" id="296793at2759"/>
<accession>A0A3S3P9T7</accession>
<evidence type="ECO:0000313" key="11">
    <source>
        <dbReference type="EMBL" id="RWS10113.1"/>
    </source>
</evidence>
<evidence type="ECO:0000256" key="7">
    <source>
        <dbReference type="ARBA" id="ARBA00023136"/>
    </source>
</evidence>
<keyword evidence="4" id="KW-0813">Transport</keyword>
<dbReference type="GO" id="GO:0006891">
    <property type="term" value="P:intra-Golgi vesicle-mediated transport"/>
    <property type="evidence" value="ECO:0007669"/>
    <property type="project" value="TreeGrafter"/>
</dbReference>
<comment type="subcellular location">
    <subcellularLocation>
        <location evidence="1">Golgi apparatus membrane</location>
        <topology evidence="1">Peripheral membrane protein</topology>
    </subcellularLocation>
</comment>
<keyword evidence="5" id="KW-0653">Protein transport</keyword>
<comment type="similarity">
    <text evidence="2">Belongs to the COG3 family.</text>
</comment>
<dbReference type="GO" id="GO:0007030">
    <property type="term" value="P:Golgi organization"/>
    <property type="evidence" value="ECO:0007669"/>
    <property type="project" value="TreeGrafter"/>
</dbReference>
<evidence type="ECO:0000256" key="5">
    <source>
        <dbReference type="ARBA" id="ARBA00022927"/>
    </source>
</evidence>
<keyword evidence="7" id="KW-0472">Membrane</keyword>
<evidence type="ECO:0000313" key="12">
    <source>
        <dbReference type="EMBL" id="RWS10936.1"/>
    </source>
</evidence>
<dbReference type="PANTHER" id="PTHR13302:SF8">
    <property type="entry name" value="CONSERVED OLIGOMERIC GOLGI COMPLEX SUBUNIT 3"/>
    <property type="match status" value="1"/>
</dbReference>
<reference evidence="12" key="2">
    <citation type="submission" date="2018-11" db="EMBL/GenBank/DDBJ databases">
        <title>Trombidioid mite genomics.</title>
        <authorList>
            <person name="Dong X."/>
        </authorList>
    </citation>
    <scope>NUCLEOTIDE SEQUENCE</scope>
    <source>
        <strain evidence="12">UoL-WK</strain>
    </source>
</reference>
<dbReference type="GO" id="GO:0006886">
    <property type="term" value="P:intracellular protein transport"/>
    <property type="evidence" value="ECO:0007669"/>
    <property type="project" value="InterPro"/>
</dbReference>
<dbReference type="EMBL" id="NCKU01001908">
    <property type="protein sequence ID" value="RWS10936.1"/>
    <property type="molecule type" value="Genomic_DNA"/>
</dbReference>
<evidence type="ECO:0000259" key="9">
    <source>
        <dbReference type="Pfam" id="PF04136"/>
    </source>
</evidence>
<dbReference type="Pfam" id="PF20671">
    <property type="entry name" value="COG3_C"/>
    <property type="match status" value="1"/>
</dbReference>
<organism evidence="12 14">
    <name type="scientific">Dinothrombium tinctorium</name>
    <dbReference type="NCBI Taxonomy" id="1965070"/>
    <lineage>
        <taxon>Eukaryota</taxon>
        <taxon>Metazoa</taxon>
        <taxon>Ecdysozoa</taxon>
        <taxon>Arthropoda</taxon>
        <taxon>Chelicerata</taxon>
        <taxon>Arachnida</taxon>
        <taxon>Acari</taxon>
        <taxon>Acariformes</taxon>
        <taxon>Trombidiformes</taxon>
        <taxon>Prostigmata</taxon>
        <taxon>Anystina</taxon>
        <taxon>Parasitengona</taxon>
        <taxon>Trombidioidea</taxon>
        <taxon>Trombidiidae</taxon>
        <taxon>Dinothrombium</taxon>
    </lineage>
</organism>